<dbReference type="GO" id="GO:0005886">
    <property type="term" value="C:plasma membrane"/>
    <property type="evidence" value="ECO:0007669"/>
    <property type="project" value="UniProtKB-SubCell"/>
</dbReference>
<protein>
    <recommendedName>
        <fullName evidence="6">X8 domain-containing protein</fullName>
    </recommendedName>
</protein>
<organism evidence="7 8">
    <name type="scientific">Eutrema salsugineum</name>
    <name type="common">Saltwater cress</name>
    <name type="synonym">Sisymbrium salsugineum</name>
    <dbReference type="NCBI Taxonomy" id="72664"/>
    <lineage>
        <taxon>Eukaryota</taxon>
        <taxon>Viridiplantae</taxon>
        <taxon>Streptophyta</taxon>
        <taxon>Embryophyta</taxon>
        <taxon>Tracheophyta</taxon>
        <taxon>Spermatophyta</taxon>
        <taxon>Magnoliopsida</taxon>
        <taxon>eudicotyledons</taxon>
        <taxon>Gunneridae</taxon>
        <taxon>Pentapetalae</taxon>
        <taxon>rosids</taxon>
        <taxon>malvids</taxon>
        <taxon>Brassicales</taxon>
        <taxon>Brassicaceae</taxon>
        <taxon>Eutremeae</taxon>
        <taxon>Eutrema</taxon>
    </lineage>
</organism>
<dbReference type="Gene3D" id="1.20.58.1040">
    <property type="match status" value="1"/>
</dbReference>
<dbReference type="PANTHER" id="PTHR31044:SF141">
    <property type="entry name" value="CARBOHYDRATE-BINDING X8 DOMAIN SUPERFAMILY PROTEIN"/>
    <property type="match status" value="1"/>
</dbReference>
<feature type="chain" id="PRO_5004719840" description="X8 domain-containing protein" evidence="5">
    <location>
        <begin position="20"/>
        <end position="114"/>
    </location>
</feature>
<evidence type="ECO:0000256" key="4">
    <source>
        <dbReference type="ARBA" id="ARBA00023288"/>
    </source>
</evidence>
<dbReference type="Proteomes" id="UP000030689">
    <property type="component" value="Unassembled WGS sequence"/>
</dbReference>
<sequence>MSQFLTLLLLIILSTVAIQQVPLVSCRQWCMAMRSATNEQLQSNIDFACSNGVDCSPIKPSGSCFEPNNMVDHASFVMNAYYHSHGRTVDACRFGGTSCFVFVDPSYDSCVYYT</sequence>
<dbReference type="OMA" id="NAYYHSH"/>
<evidence type="ECO:0000256" key="1">
    <source>
        <dbReference type="ARBA" id="ARBA00004609"/>
    </source>
</evidence>
<feature type="signal peptide" evidence="5">
    <location>
        <begin position="1"/>
        <end position="19"/>
    </location>
</feature>
<dbReference type="Pfam" id="PF07983">
    <property type="entry name" value="X8"/>
    <property type="match status" value="1"/>
</dbReference>
<dbReference type="SMART" id="SM00768">
    <property type="entry name" value="X8"/>
    <property type="match status" value="1"/>
</dbReference>
<evidence type="ECO:0000259" key="6">
    <source>
        <dbReference type="SMART" id="SM00768"/>
    </source>
</evidence>
<keyword evidence="4" id="KW-0449">Lipoprotein</keyword>
<dbReference type="InterPro" id="IPR012946">
    <property type="entry name" value="X8"/>
</dbReference>
<keyword evidence="8" id="KW-1185">Reference proteome</keyword>
<evidence type="ECO:0000313" key="8">
    <source>
        <dbReference type="Proteomes" id="UP000030689"/>
    </source>
</evidence>
<evidence type="ECO:0000256" key="5">
    <source>
        <dbReference type="SAM" id="SignalP"/>
    </source>
</evidence>
<dbReference type="OrthoDB" id="1928574at2759"/>
<dbReference type="InterPro" id="IPR044788">
    <property type="entry name" value="X8_dom_prot"/>
</dbReference>
<comment type="subcellular location">
    <subcellularLocation>
        <location evidence="1">Cell membrane</location>
        <topology evidence="1">Lipid-anchor</topology>
        <topology evidence="1">GPI-anchor</topology>
    </subcellularLocation>
</comment>
<dbReference type="GO" id="GO:0009506">
    <property type="term" value="C:plasmodesma"/>
    <property type="evidence" value="ECO:0007669"/>
    <property type="project" value="UniProtKB-ARBA"/>
</dbReference>
<dbReference type="PANTHER" id="PTHR31044">
    <property type="entry name" value="BETA-1,3 GLUCANASE"/>
    <property type="match status" value="1"/>
</dbReference>
<dbReference type="GO" id="GO:0098552">
    <property type="term" value="C:side of membrane"/>
    <property type="evidence" value="ECO:0007669"/>
    <property type="project" value="UniProtKB-KW"/>
</dbReference>
<keyword evidence="2" id="KW-0325">Glycoprotein</keyword>
<gene>
    <name evidence="7" type="ORF">EUTSA_v10005350mg</name>
</gene>
<evidence type="ECO:0000313" key="7">
    <source>
        <dbReference type="EMBL" id="ESQ31584.1"/>
    </source>
</evidence>
<keyword evidence="2" id="KW-0336">GPI-anchor</keyword>
<dbReference type="KEGG" id="eus:EUTSA_v10005350mg"/>
<keyword evidence="2" id="KW-0472">Membrane</keyword>
<dbReference type="Gramene" id="ESQ31584">
    <property type="protein sequence ID" value="ESQ31584"/>
    <property type="gene ID" value="EUTSA_v10005350mg"/>
</dbReference>
<name>V4KK71_EUTSA</name>
<reference evidence="7 8" key="1">
    <citation type="journal article" date="2013" name="Front. Plant Sci.">
        <title>The Reference Genome of the Halophytic Plant Eutrema salsugineum.</title>
        <authorList>
            <person name="Yang R."/>
            <person name="Jarvis D.E."/>
            <person name="Chen H."/>
            <person name="Beilstein M.A."/>
            <person name="Grimwood J."/>
            <person name="Jenkins J."/>
            <person name="Shu S."/>
            <person name="Prochnik S."/>
            <person name="Xin M."/>
            <person name="Ma C."/>
            <person name="Schmutz J."/>
            <person name="Wing R.A."/>
            <person name="Mitchell-Olds T."/>
            <person name="Schumaker K.S."/>
            <person name="Wang X."/>
        </authorList>
    </citation>
    <scope>NUCLEOTIDE SEQUENCE [LARGE SCALE GENOMIC DNA]</scope>
</reference>
<feature type="domain" description="X8" evidence="6">
    <location>
        <begin position="28"/>
        <end position="112"/>
    </location>
</feature>
<dbReference type="AlphaFoldDB" id="V4KK71"/>
<accession>V4KK71</accession>
<dbReference type="STRING" id="72664.V4KK71"/>
<proteinExistence type="predicted"/>
<evidence type="ECO:0000256" key="3">
    <source>
        <dbReference type="ARBA" id="ARBA00022729"/>
    </source>
</evidence>
<dbReference type="EMBL" id="KI517748">
    <property type="protein sequence ID" value="ESQ31584.1"/>
    <property type="molecule type" value="Genomic_DNA"/>
</dbReference>
<keyword evidence="3 5" id="KW-0732">Signal</keyword>
<evidence type="ECO:0000256" key="2">
    <source>
        <dbReference type="ARBA" id="ARBA00022622"/>
    </source>
</evidence>